<sequence length="112" mass="12441">MGCLVKARGRQGIAIFLLALLPALFVPSSGSYAEENKIPYGSSCYEQYGARGNTKSISYAIGAVRKYFHARGYYVKLVEHTMRFLTVEVLDGEELIDTVVVDIRTGKMRSVQ</sequence>
<proteinExistence type="predicted"/>
<gene>
    <name evidence="1" type="ORF">LCGC14_1241110</name>
</gene>
<name>A0A0F9NMY4_9ZZZZ</name>
<protein>
    <submittedName>
        <fullName evidence="1">Uncharacterized protein</fullName>
    </submittedName>
</protein>
<dbReference type="AlphaFoldDB" id="A0A0F9NMY4"/>
<organism evidence="1">
    <name type="scientific">marine sediment metagenome</name>
    <dbReference type="NCBI Taxonomy" id="412755"/>
    <lineage>
        <taxon>unclassified sequences</taxon>
        <taxon>metagenomes</taxon>
        <taxon>ecological metagenomes</taxon>
    </lineage>
</organism>
<comment type="caution">
    <text evidence="1">The sequence shown here is derived from an EMBL/GenBank/DDBJ whole genome shotgun (WGS) entry which is preliminary data.</text>
</comment>
<evidence type="ECO:0000313" key="1">
    <source>
        <dbReference type="EMBL" id="KKM90185.1"/>
    </source>
</evidence>
<accession>A0A0F9NMY4</accession>
<dbReference type="EMBL" id="LAZR01006706">
    <property type="protein sequence ID" value="KKM90185.1"/>
    <property type="molecule type" value="Genomic_DNA"/>
</dbReference>
<reference evidence="1" key="1">
    <citation type="journal article" date="2015" name="Nature">
        <title>Complex archaea that bridge the gap between prokaryotes and eukaryotes.</title>
        <authorList>
            <person name="Spang A."/>
            <person name="Saw J.H."/>
            <person name="Jorgensen S.L."/>
            <person name="Zaremba-Niedzwiedzka K."/>
            <person name="Martijn J."/>
            <person name="Lind A.E."/>
            <person name="van Eijk R."/>
            <person name="Schleper C."/>
            <person name="Guy L."/>
            <person name="Ettema T.J."/>
        </authorList>
    </citation>
    <scope>NUCLEOTIDE SEQUENCE</scope>
</reference>